<dbReference type="Gene3D" id="3.30.230.10">
    <property type="match status" value="1"/>
</dbReference>
<organism evidence="1 2">
    <name type="scientific">Portibacter lacus</name>
    <dbReference type="NCBI Taxonomy" id="1099794"/>
    <lineage>
        <taxon>Bacteria</taxon>
        <taxon>Pseudomonadati</taxon>
        <taxon>Bacteroidota</taxon>
        <taxon>Saprospiria</taxon>
        <taxon>Saprospirales</taxon>
        <taxon>Haliscomenobacteraceae</taxon>
        <taxon>Portibacter</taxon>
    </lineage>
</organism>
<reference evidence="1" key="2">
    <citation type="submission" date="2023-01" db="EMBL/GenBank/DDBJ databases">
        <title>Draft genome sequence of Portibacter lacus strain NBRC 108769.</title>
        <authorList>
            <person name="Sun Q."/>
            <person name="Mori K."/>
        </authorList>
    </citation>
    <scope>NUCLEOTIDE SEQUENCE</scope>
    <source>
        <strain evidence="1">NBRC 108769</strain>
    </source>
</reference>
<name>A0AA37SPV8_9BACT</name>
<protein>
    <recommendedName>
        <fullName evidence="3">GHMP kinase</fullName>
    </recommendedName>
</protein>
<dbReference type="NCBIfam" id="NF040656">
    <property type="entry name" value="GHMP_GYDIA"/>
    <property type="match status" value="1"/>
</dbReference>
<dbReference type="InterPro" id="IPR014721">
    <property type="entry name" value="Ribsml_uS5_D2-typ_fold_subgr"/>
</dbReference>
<dbReference type="InterPro" id="IPR047765">
    <property type="entry name" value="GHMP_GYDIA-like"/>
</dbReference>
<gene>
    <name evidence="1" type="ORF">GCM10007940_16190</name>
</gene>
<dbReference type="AlphaFoldDB" id="A0AA37SPV8"/>
<reference evidence="1" key="1">
    <citation type="journal article" date="2014" name="Int. J. Syst. Evol. Microbiol.">
        <title>Complete genome sequence of Corynebacterium casei LMG S-19264T (=DSM 44701T), isolated from a smear-ripened cheese.</title>
        <authorList>
            <consortium name="US DOE Joint Genome Institute (JGI-PGF)"/>
            <person name="Walter F."/>
            <person name="Albersmeier A."/>
            <person name="Kalinowski J."/>
            <person name="Ruckert C."/>
        </authorList>
    </citation>
    <scope>NUCLEOTIDE SEQUENCE</scope>
    <source>
        <strain evidence="1">NBRC 108769</strain>
    </source>
</reference>
<keyword evidence="2" id="KW-1185">Reference proteome</keyword>
<accession>A0AA37SPV8</accession>
<dbReference type="Proteomes" id="UP001156666">
    <property type="component" value="Unassembled WGS sequence"/>
</dbReference>
<evidence type="ECO:0000313" key="1">
    <source>
        <dbReference type="EMBL" id="GLR17004.1"/>
    </source>
</evidence>
<comment type="caution">
    <text evidence="1">The sequence shown here is derived from an EMBL/GenBank/DDBJ whole genome shotgun (WGS) entry which is preliminary data.</text>
</comment>
<dbReference type="SUPFAM" id="SSF54211">
    <property type="entry name" value="Ribosomal protein S5 domain 2-like"/>
    <property type="match status" value="1"/>
</dbReference>
<evidence type="ECO:0000313" key="2">
    <source>
        <dbReference type="Proteomes" id="UP001156666"/>
    </source>
</evidence>
<dbReference type="EMBL" id="BSOH01000007">
    <property type="protein sequence ID" value="GLR17004.1"/>
    <property type="molecule type" value="Genomic_DNA"/>
</dbReference>
<dbReference type="InterPro" id="IPR020568">
    <property type="entry name" value="Ribosomal_Su5_D2-typ_SF"/>
</dbReference>
<proteinExistence type="predicted"/>
<evidence type="ECO:0008006" key="3">
    <source>
        <dbReference type="Google" id="ProtNLM"/>
    </source>
</evidence>
<sequence length="252" mass="28547">MGEEWFSAKISLFDFAAIKTTDEETAQRLKKLLKNAVRLNSEFLSKWNGFKVETRLEFPNNWGLGSSSTLTYLVAQWADVHPLLLHFKNSNGSGYDVACAGADGPIYYKLEDGTINWEEIDYNPSFKKHLHFVHLGKKQSSEDGIKYYSKTVKKKAEFVKESNQMATEMERCTSLKGFIKLIAENELMVSKALKLETCKSTHFSDFNGEIKSLGAWGGDFVLAASEMDSEDVKAYFAKKGFDQCLSYDEFVL</sequence>